<name>A0A939IY10_9CORY</name>
<dbReference type="InterPro" id="IPR016064">
    <property type="entry name" value="NAD/diacylglycerol_kinase_sf"/>
</dbReference>
<evidence type="ECO:0000256" key="1">
    <source>
        <dbReference type="ARBA" id="ARBA00001946"/>
    </source>
</evidence>
<dbReference type="InterPro" id="IPR017438">
    <property type="entry name" value="ATP-NAD_kinase_N"/>
</dbReference>
<keyword evidence="3" id="KW-0808">Transferase</keyword>
<accession>A0A939IY10</accession>
<keyword evidence="7" id="KW-0443">Lipid metabolism</keyword>
<evidence type="ECO:0000256" key="8">
    <source>
        <dbReference type="ARBA" id="ARBA00023264"/>
    </source>
</evidence>
<dbReference type="Gene3D" id="3.40.50.10330">
    <property type="entry name" value="Probable inorganic polyphosphate/atp-NAD kinase, domain 1"/>
    <property type="match status" value="1"/>
</dbReference>
<evidence type="ECO:0000256" key="6">
    <source>
        <dbReference type="ARBA" id="ARBA00022840"/>
    </source>
</evidence>
<dbReference type="PANTHER" id="PTHR12358:SF106">
    <property type="entry name" value="LIPID KINASE YEGS"/>
    <property type="match status" value="1"/>
</dbReference>
<comment type="similarity">
    <text evidence="2">Belongs to the diacylglycerol/lipid kinase family.</text>
</comment>
<keyword evidence="7" id="KW-0594">Phospholipid biosynthesis</keyword>
<evidence type="ECO:0000313" key="10">
    <source>
        <dbReference type="EMBL" id="MBN9644197.1"/>
    </source>
</evidence>
<evidence type="ECO:0000256" key="5">
    <source>
        <dbReference type="ARBA" id="ARBA00022777"/>
    </source>
</evidence>
<keyword evidence="6" id="KW-0067">ATP-binding</keyword>
<dbReference type="RefSeq" id="WP_207119195.1">
    <property type="nucleotide sequence ID" value="NZ_JAFLEQ010000008.1"/>
</dbReference>
<organism evidence="10 11">
    <name type="scientific">Corynebacterium mendelii</name>
    <dbReference type="NCBI Taxonomy" id="2765362"/>
    <lineage>
        <taxon>Bacteria</taxon>
        <taxon>Bacillati</taxon>
        <taxon>Actinomycetota</taxon>
        <taxon>Actinomycetes</taxon>
        <taxon>Mycobacteriales</taxon>
        <taxon>Corynebacteriaceae</taxon>
        <taxon>Corynebacterium</taxon>
    </lineage>
</organism>
<keyword evidence="5 10" id="KW-0418">Kinase</keyword>
<evidence type="ECO:0000256" key="4">
    <source>
        <dbReference type="ARBA" id="ARBA00022741"/>
    </source>
</evidence>
<dbReference type="GO" id="GO:0005886">
    <property type="term" value="C:plasma membrane"/>
    <property type="evidence" value="ECO:0007669"/>
    <property type="project" value="TreeGrafter"/>
</dbReference>
<dbReference type="GO" id="GO:0008654">
    <property type="term" value="P:phospholipid biosynthetic process"/>
    <property type="evidence" value="ECO:0007669"/>
    <property type="project" value="UniProtKB-KW"/>
</dbReference>
<protein>
    <submittedName>
        <fullName evidence="10">NAD(+)/NADH kinase</fullName>
    </submittedName>
</protein>
<evidence type="ECO:0000313" key="11">
    <source>
        <dbReference type="Proteomes" id="UP000664332"/>
    </source>
</evidence>
<reference evidence="10" key="1">
    <citation type="submission" date="2021-03" db="EMBL/GenBank/DDBJ databases">
        <authorList>
            <person name="Sun Q."/>
        </authorList>
    </citation>
    <scope>NUCLEOTIDE SEQUENCE</scope>
    <source>
        <strain evidence="10">CCM 8862</strain>
    </source>
</reference>
<dbReference type="Pfam" id="PF00781">
    <property type="entry name" value="DAGK_cat"/>
    <property type="match status" value="1"/>
</dbReference>
<dbReference type="PANTHER" id="PTHR12358">
    <property type="entry name" value="SPHINGOSINE KINASE"/>
    <property type="match status" value="1"/>
</dbReference>
<dbReference type="InterPro" id="IPR050187">
    <property type="entry name" value="Lipid_Phosphate_FormReg"/>
</dbReference>
<dbReference type="AlphaFoldDB" id="A0A939IY10"/>
<dbReference type="Proteomes" id="UP000664332">
    <property type="component" value="Unassembled WGS sequence"/>
</dbReference>
<evidence type="ECO:0000256" key="7">
    <source>
        <dbReference type="ARBA" id="ARBA00023209"/>
    </source>
</evidence>
<proteinExistence type="inferred from homology"/>
<dbReference type="InterPro" id="IPR045540">
    <property type="entry name" value="YegS/DAGK_C"/>
</dbReference>
<dbReference type="EMBL" id="JAFLEQ010000008">
    <property type="protein sequence ID" value="MBN9644197.1"/>
    <property type="molecule type" value="Genomic_DNA"/>
</dbReference>
<dbReference type="SUPFAM" id="SSF111331">
    <property type="entry name" value="NAD kinase/diacylglycerol kinase-like"/>
    <property type="match status" value="1"/>
</dbReference>
<dbReference type="PROSITE" id="PS50146">
    <property type="entry name" value="DAGK"/>
    <property type="match status" value="1"/>
</dbReference>
<comment type="caution">
    <text evidence="10">The sequence shown here is derived from an EMBL/GenBank/DDBJ whole genome shotgun (WGS) entry which is preliminary data.</text>
</comment>
<evidence type="ECO:0000259" key="9">
    <source>
        <dbReference type="PROSITE" id="PS50146"/>
    </source>
</evidence>
<evidence type="ECO:0000256" key="3">
    <source>
        <dbReference type="ARBA" id="ARBA00022679"/>
    </source>
</evidence>
<gene>
    <name evidence="10" type="ORF">JZY06_06150</name>
</gene>
<comment type="cofactor">
    <cofactor evidence="1">
        <name>Mg(2+)</name>
        <dbReference type="ChEBI" id="CHEBI:18420"/>
    </cofactor>
</comment>
<dbReference type="Gene3D" id="2.60.200.40">
    <property type="match status" value="1"/>
</dbReference>
<dbReference type="GO" id="GO:0004143">
    <property type="term" value="F:ATP-dependent diacylglycerol kinase activity"/>
    <property type="evidence" value="ECO:0007669"/>
    <property type="project" value="TreeGrafter"/>
</dbReference>
<keyword evidence="7" id="KW-0444">Lipid biosynthesis</keyword>
<keyword evidence="11" id="KW-1185">Reference proteome</keyword>
<dbReference type="SMART" id="SM00046">
    <property type="entry name" value="DAGKc"/>
    <property type="match status" value="1"/>
</dbReference>
<sequence>MFEYPIGYETIGCVAMLTNPKVGSGSVRHAAEEAMERFGVLGVEVFTFQGVDLQDTRRLTRQAIEDEYDAIVVCGGDGTVNVALQEVVGTDMPLGIIPAGVGNDHARQFRLPTSPESAADIIYEGFTTTSDVGKLTDSKGESRYFGTVACAGFDAAFGNRVAGLHLPTSKLGYSASVAAEFFNMTPRLYRIEFEGLDEVPYIDEEARATRIARDGQAAGSGDSLVLERRINLAAFGNSRYYAGGMMVCPRADHHDNYLDVTIIEDASRIGVMRSYLGFRKGTHLDYEFCSSYRCRKATIELLDKGPDTLADIDAYADGDPMLSLPVTIESVPAAVRFIVPAP</sequence>
<feature type="domain" description="DAGKc" evidence="9">
    <location>
        <begin position="55"/>
        <end position="140"/>
    </location>
</feature>
<keyword evidence="8" id="KW-1208">Phospholipid metabolism</keyword>
<dbReference type="GO" id="GO:0005524">
    <property type="term" value="F:ATP binding"/>
    <property type="evidence" value="ECO:0007669"/>
    <property type="project" value="UniProtKB-KW"/>
</dbReference>
<keyword evidence="4" id="KW-0547">Nucleotide-binding</keyword>
<dbReference type="Pfam" id="PF19279">
    <property type="entry name" value="YegS_C"/>
    <property type="match status" value="1"/>
</dbReference>
<evidence type="ECO:0000256" key="2">
    <source>
        <dbReference type="ARBA" id="ARBA00005983"/>
    </source>
</evidence>
<dbReference type="InterPro" id="IPR001206">
    <property type="entry name" value="Diacylglycerol_kinase_cat_dom"/>
</dbReference>